<accession>A0ACB6RQ48</accession>
<gene>
    <name evidence="1" type="ORF">BU25DRAFT_424268</name>
</gene>
<sequence length="120" mass="13459">MSPVPWLLGLFASLPGAVRTLIKFDSICMAVLAWKEASHEREPGDVDNKTTWLTSPDFLPLISAPFKDPKMGAVMPLIGACPHHHRSLIKAFYNFLGMTYLVCRHHECKADRGCGTHRER</sequence>
<dbReference type="EMBL" id="MU006732">
    <property type="protein sequence ID" value="KAF2624171.1"/>
    <property type="molecule type" value="Genomic_DNA"/>
</dbReference>
<proteinExistence type="predicted"/>
<organism evidence="1 2">
    <name type="scientific">Macroventuria anomochaeta</name>
    <dbReference type="NCBI Taxonomy" id="301207"/>
    <lineage>
        <taxon>Eukaryota</taxon>
        <taxon>Fungi</taxon>
        <taxon>Dikarya</taxon>
        <taxon>Ascomycota</taxon>
        <taxon>Pezizomycotina</taxon>
        <taxon>Dothideomycetes</taxon>
        <taxon>Pleosporomycetidae</taxon>
        <taxon>Pleosporales</taxon>
        <taxon>Pleosporineae</taxon>
        <taxon>Didymellaceae</taxon>
        <taxon>Macroventuria</taxon>
    </lineage>
</organism>
<name>A0ACB6RQ48_9PLEO</name>
<evidence type="ECO:0000313" key="2">
    <source>
        <dbReference type="Proteomes" id="UP000799754"/>
    </source>
</evidence>
<protein>
    <submittedName>
        <fullName evidence="1">Glycosyltransferase family 2 protein</fullName>
    </submittedName>
</protein>
<dbReference type="Proteomes" id="UP000799754">
    <property type="component" value="Unassembled WGS sequence"/>
</dbReference>
<keyword evidence="2" id="KW-1185">Reference proteome</keyword>
<reference evidence="1" key="1">
    <citation type="journal article" date="2020" name="Stud. Mycol.">
        <title>101 Dothideomycetes genomes: a test case for predicting lifestyles and emergence of pathogens.</title>
        <authorList>
            <person name="Haridas S."/>
            <person name="Albert R."/>
            <person name="Binder M."/>
            <person name="Bloem J."/>
            <person name="Labutti K."/>
            <person name="Salamov A."/>
            <person name="Andreopoulos B."/>
            <person name="Baker S."/>
            <person name="Barry K."/>
            <person name="Bills G."/>
            <person name="Bluhm B."/>
            <person name="Cannon C."/>
            <person name="Castanera R."/>
            <person name="Culley D."/>
            <person name="Daum C."/>
            <person name="Ezra D."/>
            <person name="Gonzalez J."/>
            <person name="Henrissat B."/>
            <person name="Kuo A."/>
            <person name="Liang C."/>
            <person name="Lipzen A."/>
            <person name="Lutzoni F."/>
            <person name="Magnuson J."/>
            <person name="Mondo S."/>
            <person name="Nolan M."/>
            <person name="Ohm R."/>
            <person name="Pangilinan J."/>
            <person name="Park H.-J."/>
            <person name="Ramirez L."/>
            <person name="Alfaro M."/>
            <person name="Sun H."/>
            <person name="Tritt A."/>
            <person name="Yoshinaga Y."/>
            <person name="Zwiers L.-H."/>
            <person name="Turgeon B."/>
            <person name="Goodwin S."/>
            <person name="Spatafora J."/>
            <person name="Crous P."/>
            <person name="Grigoriev I."/>
        </authorList>
    </citation>
    <scope>NUCLEOTIDE SEQUENCE</scope>
    <source>
        <strain evidence="1">CBS 525.71</strain>
    </source>
</reference>
<evidence type="ECO:0000313" key="1">
    <source>
        <dbReference type="EMBL" id="KAF2624171.1"/>
    </source>
</evidence>
<comment type="caution">
    <text evidence="1">The sequence shown here is derived from an EMBL/GenBank/DDBJ whole genome shotgun (WGS) entry which is preliminary data.</text>
</comment>